<keyword evidence="2" id="KW-1185">Reference proteome</keyword>
<dbReference type="KEGG" id="cok:COCCU_03280"/>
<organism evidence="1 2">
    <name type="scientific">Corynebacterium occultum</name>
    <dbReference type="NCBI Taxonomy" id="2675219"/>
    <lineage>
        <taxon>Bacteria</taxon>
        <taxon>Bacillati</taxon>
        <taxon>Actinomycetota</taxon>
        <taxon>Actinomycetes</taxon>
        <taxon>Mycobacteriales</taxon>
        <taxon>Corynebacteriaceae</taxon>
        <taxon>Corynebacterium</taxon>
    </lineage>
</organism>
<dbReference type="EMBL" id="CP046455">
    <property type="protein sequence ID" value="QGU06610.1"/>
    <property type="molecule type" value="Genomic_DNA"/>
</dbReference>
<dbReference type="Proteomes" id="UP000424462">
    <property type="component" value="Chromosome"/>
</dbReference>
<evidence type="ECO:0000313" key="2">
    <source>
        <dbReference type="Proteomes" id="UP000424462"/>
    </source>
</evidence>
<dbReference type="Pfam" id="PF13565">
    <property type="entry name" value="HTH_32"/>
    <property type="match status" value="1"/>
</dbReference>
<dbReference type="RefSeq" id="WP_197088422.1">
    <property type="nucleotide sequence ID" value="NZ_CP046455.1"/>
</dbReference>
<sequence length="297" mass="33719">MTRAKSRPVTLNDTDREWLTTRVRTRSFPAQQVRRARILLELDEHHPERRRRGEPVPTQAQVAELAGVCTDTVLKVSKAYAERGGDVEDTVTRKKRLTPPVAPTVTGEVEARLIALACSNPPEGHARWSLRLLEKHVLLTDGLPALDHSTIGRVLKNDTATSPEAVLGDPTESQRLVRRPDGRDALEVYARPYDPDIPVVCMDEKPYQLLDYTRDCIDATPGRVRKEDYEYSRKEVCSIFVWAEPLAGRRRVHARPRRTRVDWAHEIETLLTVDYLDADKVVLVMDNPQHPYSGLAL</sequence>
<protein>
    <recommendedName>
        <fullName evidence="3">Transposase</fullName>
    </recommendedName>
</protein>
<dbReference type="SUPFAM" id="SSF46689">
    <property type="entry name" value="Homeodomain-like"/>
    <property type="match status" value="1"/>
</dbReference>
<evidence type="ECO:0008006" key="3">
    <source>
        <dbReference type="Google" id="ProtNLM"/>
    </source>
</evidence>
<dbReference type="AlphaFoldDB" id="A0A6B8W9C9"/>
<proteinExistence type="predicted"/>
<accession>A0A6B8W9C9</accession>
<evidence type="ECO:0000313" key="1">
    <source>
        <dbReference type="EMBL" id="QGU06610.1"/>
    </source>
</evidence>
<dbReference type="InterPro" id="IPR009057">
    <property type="entry name" value="Homeodomain-like_sf"/>
</dbReference>
<gene>
    <name evidence="1" type="ORF">COCCU_03280</name>
</gene>
<name>A0A6B8W9C9_9CORY</name>
<reference evidence="1 2" key="1">
    <citation type="submission" date="2019-11" db="EMBL/GenBank/DDBJ databases">
        <title>Complete genome sequence of Corynebacterium kalinowskii 1959, a novel Corynebacterium species isolated from soil of a small paddock in Vilsendorf, Germany.</title>
        <authorList>
            <person name="Schaffert L."/>
            <person name="Ruwe M."/>
            <person name="Milse J."/>
            <person name="Hanuschka K."/>
            <person name="Ortseifen V."/>
            <person name="Droste J."/>
            <person name="Brandt D."/>
            <person name="Schlueter L."/>
            <person name="Kutter Y."/>
            <person name="Vinke S."/>
            <person name="Viehoefer P."/>
            <person name="Jacob L."/>
            <person name="Luebke N.-C."/>
            <person name="Schulte-Berndt E."/>
            <person name="Hain C."/>
            <person name="Linder M."/>
            <person name="Schmidt P."/>
            <person name="Wollenschlaeger L."/>
            <person name="Luttermann T."/>
            <person name="Thieme E."/>
            <person name="Hassa J."/>
            <person name="Haak M."/>
            <person name="Wittchen M."/>
            <person name="Mentz A."/>
            <person name="Persicke M."/>
            <person name="Busche T."/>
            <person name="Ruckert C."/>
        </authorList>
    </citation>
    <scope>NUCLEOTIDE SEQUENCE [LARGE SCALE GENOMIC DNA]</scope>
    <source>
        <strain evidence="1 2">2039</strain>
    </source>
</reference>